<evidence type="ECO:0000259" key="1">
    <source>
        <dbReference type="Pfam" id="PF01764"/>
    </source>
</evidence>
<sequence>MSNKEQIQKLRDYAELAWASYGYFHLADKDYKPEGWWNKDRERLEQFAKQYNNPKTTEVELESIRPTYIDILNIEYNSFFDGDFSPLQAKRFFEKYDLLKHCPNTESGFSATLFQNKETKEYTLAIRGTEIKLSQAWQDIITTDGSLLLSSTPLEQYNDMLSFYNQCKAKYPAMTESKSLNIVGHSLGGALAQMLALSICDDKNKANINEVYTFNSPGARNLKPPYDLISNNRNIIYQKALQKAKELLIREKSIEQIVSNAINKIDKILNNQYLGITFDFLQRDLDYIANINYVILDTDLVYFYKTLIKNYENRYAKDDKGNNYKLSISDRIFHIESQNKTNEKHHANESIKENATQHLGKDIEGNYFILNLNFGGLDSHSITSMAKILYFYAYLYEVNESLIDTTSKEVKTEYELHKDEFLKEHNEIDTKEYRECKKALEYCNTIALAVHKILYKREAEKDPKEARENGYYEVKSPPNWLYAIIEQRVFEAQIKTKEAKFLLEKDTSNIIEAILYLQEKGVYIQILKEDVIKGLEAESLLAYLFAIQESSFFVSVDKELNPLIQDSHTATSLIGYITARTQIFCNPNRKADELLIKCYKNETLALYPRATQGMAQ</sequence>
<gene>
    <name evidence="2" type="ORF">HRAG_02486</name>
</gene>
<evidence type="ECO:0000313" key="2">
    <source>
        <dbReference type="EMBL" id="EQM94722.1"/>
    </source>
</evidence>
<organism evidence="2 3">
    <name type="scientific">Helicobacter bilis ATCC 43879</name>
    <dbReference type="NCBI Taxonomy" id="613026"/>
    <lineage>
        <taxon>Bacteria</taxon>
        <taxon>Pseudomonadati</taxon>
        <taxon>Campylobacterota</taxon>
        <taxon>Epsilonproteobacteria</taxon>
        <taxon>Campylobacterales</taxon>
        <taxon>Helicobacteraceae</taxon>
        <taxon>Helicobacter</taxon>
    </lineage>
</organism>
<reference evidence="2 3" key="1">
    <citation type="journal article" date="2014" name="Genome Announc.">
        <title>Draft genome sequences of six enterohepatic helicobacter species isolated from humans and one from rhesus macaques.</title>
        <authorList>
            <person name="Shen Z."/>
            <person name="Sheh A."/>
            <person name="Young S.K."/>
            <person name="Abouelliel A."/>
            <person name="Ward D.V."/>
            <person name="Earl A.M."/>
            <person name="Fox J.G."/>
        </authorList>
    </citation>
    <scope>NUCLEOTIDE SEQUENCE [LARGE SCALE GENOMIC DNA]</scope>
    <source>
        <strain evidence="2 3">ATCC 43879</strain>
    </source>
</reference>
<dbReference type="Proteomes" id="UP000005085">
    <property type="component" value="Unassembled WGS sequence"/>
</dbReference>
<dbReference type="EMBL" id="ACDN02000037">
    <property type="protein sequence ID" value="EQM94722.1"/>
    <property type="molecule type" value="Genomic_DNA"/>
</dbReference>
<proteinExistence type="predicted"/>
<protein>
    <recommendedName>
        <fullName evidence="1">Fungal lipase-type domain-containing protein</fullName>
    </recommendedName>
</protein>
<dbReference type="eggNOG" id="COG3675">
    <property type="taxonomic scope" value="Bacteria"/>
</dbReference>
<dbReference type="InterPro" id="IPR029058">
    <property type="entry name" value="AB_hydrolase_fold"/>
</dbReference>
<comment type="caution">
    <text evidence="2">The sequence shown here is derived from an EMBL/GenBank/DDBJ whole genome shotgun (WGS) entry which is preliminary data.</text>
</comment>
<dbReference type="InterPro" id="IPR002921">
    <property type="entry name" value="Fungal_lipase-type"/>
</dbReference>
<feature type="domain" description="Fungal lipase-type" evidence="1">
    <location>
        <begin position="156"/>
        <end position="219"/>
    </location>
</feature>
<accession>T5LPX8</accession>
<dbReference type="AlphaFoldDB" id="T5LPX8"/>
<name>T5LPX8_9HELI</name>
<evidence type="ECO:0000313" key="3">
    <source>
        <dbReference type="Proteomes" id="UP000005085"/>
    </source>
</evidence>
<dbReference type="Pfam" id="PF01764">
    <property type="entry name" value="Lipase_3"/>
    <property type="match status" value="1"/>
</dbReference>
<dbReference type="HOGENOM" id="CLU_439905_0_0_7"/>
<dbReference type="GO" id="GO:0006629">
    <property type="term" value="P:lipid metabolic process"/>
    <property type="evidence" value="ECO:0007669"/>
    <property type="project" value="InterPro"/>
</dbReference>
<dbReference type="Gene3D" id="3.40.50.1820">
    <property type="entry name" value="alpha/beta hydrolase"/>
    <property type="match status" value="1"/>
</dbReference>
<dbReference type="SUPFAM" id="SSF53474">
    <property type="entry name" value="alpha/beta-Hydrolases"/>
    <property type="match status" value="1"/>
</dbReference>
<keyword evidence="3" id="KW-1185">Reference proteome</keyword>
<dbReference type="OrthoDB" id="5319010at2"/>
<dbReference type="RefSeq" id="WP_020995728.1">
    <property type="nucleotide sequence ID" value="NZ_KI392039.1"/>
</dbReference>